<keyword evidence="1" id="KW-0732">Signal</keyword>
<dbReference type="EMBL" id="CP000473">
    <property type="protein sequence ID" value="ABJ82716.1"/>
    <property type="molecule type" value="Genomic_DNA"/>
</dbReference>
<dbReference type="InterPro" id="IPR011990">
    <property type="entry name" value="TPR-like_helical_dom_sf"/>
</dbReference>
<feature type="chain" id="PRO_5004163171" evidence="1">
    <location>
        <begin position="21"/>
        <end position="884"/>
    </location>
</feature>
<dbReference type="KEGG" id="sus:Acid_1726"/>
<evidence type="ECO:0000313" key="3">
    <source>
        <dbReference type="EMBL" id="ABJ82716.1"/>
    </source>
</evidence>
<feature type="domain" description="CHAT" evidence="2">
    <location>
        <begin position="561"/>
        <end position="882"/>
    </location>
</feature>
<dbReference type="eggNOG" id="COG4995">
    <property type="taxonomic scope" value="Bacteria"/>
</dbReference>
<dbReference type="Pfam" id="PF12770">
    <property type="entry name" value="CHAT"/>
    <property type="match status" value="1"/>
</dbReference>
<name>Q027U1_SOLUE</name>
<evidence type="ECO:0000259" key="2">
    <source>
        <dbReference type="Pfam" id="PF12770"/>
    </source>
</evidence>
<dbReference type="eggNOG" id="COG0457">
    <property type="taxonomic scope" value="Bacteria"/>
</dbReference>
<organism evidence="3">
    <name type="scientific">Solibacter usitatus (strain Ellin6076)</name>
    <dbReference type="NCBI Taxonomy" id="234267"/>
    <lineage>
        <taxon>Bacteria</taxon>
        <taxon>Pseudomonadati</taxon>
        <taxon>Acidobacteriota</taxon>
        <taxon>Terriglobia</taxon>
        <taxon>Bryobacterales</taxon>
        <taxon>Solibacteraceae</taxon>
        <taxon>Candidatus Solibacter</taxon>
    </lineage>
</organism>
<gene>
    <name evidence="3" type="ordered locus">Acid_1726</name>
</gene>
<dbReference type="AlphaFoldDB" id="Q027U1"/>
<dbReference type="STRING" id="234267.Acid_1726"/>
<dbReference type="SMART" id="SM00028">
    <property type="entry name" value="TPR"/>
    <property type="match status" value="4"/>
</dbReference>
<dbReference type="HOGENOM" id="CLU_002404_1_0_0"/>
<accession>Q027U1</accession>
<reference evidence="3" key="1">
    <citation type="submission" date="2006-10" db="EMBL/GenBank/DDBJ databases">
        <title>Complete sequence of Solibacter usitatus Ellin6076.</title>
        <authorList>
            <consortium name="US DOE Joint Genome Institute"/>
            <person name="Copeland A."/>
            <person name="Lucas S."/>
            <person name="Lapidus A."/>
            <person name="Barry K."/>
            <person name="Detter J.C."/>
            <person name="Glavina del Rio T."/>
            <person name="Hammon N."/>
            <person name="Israni S."/>
            <person name="Dalin E."/>
            <person name="Tice H."/>
            <person name="Pitluck S."/>
            <person name="Thompson L.S."/>
            <person name="Brettin T."/>
            <person name="Bruce D."/>
            <person name="Han C."/>
            <person name="Tapia R."/>
            <person name="Gilna P."/>
            <person name="Schmutz J."/>
            <person name="Larimer F."/>
            <person name="Land M."/>
            <person name="Hauser L."/>
            <person name="Kyrpides N."/>
            <person name="Mikhailova N."/>
            <person name="Janssen P.H."/>
            <person name="Kuske C.R."/>
            <person name="Richardson P."/>
        </authorList>
    </citation>
    <scope>NUCLEOTIDE SEQUENCE</scope>
    <source>
        <strain evidence="3">Ellin6076</strain>
    </source>
</reference>
<dbReference type="Pfam" id="PF13374">
    <property type="entry name" value="TPR_10"/>
    <property type="match status" value="1"/>
</dbReference>
<dbReference type="PANTHER" id="PTHR19959">
    <property type="entry name" value="KINESIN LIGHT CHAIN"/>
    <property type="match status" value="1"/>
</dbReference>
<dbReference type="InterPro" id="IPR019734">
    <property type="entry name" value="TPR_rpt"/>
</dbReference>
<evidence type="ECO:0000256" key="1">
    <source>
        <dbReference type="SAM" id="SignalP"/>
    </source>
</evidence>
<feature type="signal peptide" evidence="1">
    <location>
        <begin position="1"/>
        <end position="20"/>
    </location>
</feature>
<dbReference type="SUPFAM" id="SSF48452">
    <property type="entry name" value="TPR-like"/>
    <property type="match status" value="2"/>
</dbReference>
<dbReference type="InParanoid" id="Q027U1"/>
<protein>
    <submittedName>
        <fullName evidence="3">Tetratricopeptide TPR_2 repeat protein</fullName>
    </submittedName>
</protein>
<dbReference type="Pfam" id="PF13424">
    <property type="entry name" value="TPR_12"/>
    <property type="match status" value="2"/>
</dbReference>
<dbReference type="PANTHER" id="PTHR19959:SF119">
    <property type="entry name" value="FUNGAL LIPASE-LIKE DOMAIN-CONTAINING PROTEIN"/>
    <property type="match status" value="1"/>
</dbReference>
<dbReference type="Gene3D" id="1.25.40.10">
    <property type="entry name" value="Tetratricopeptide repeat domain"/>
    <property type="match status" value="2"/>
</dbReference>
<dbReference type="InterPro" id="IPR024983">
    <property type="entry name" value="CHAT_dom"/>
</dbReference>
<proteinExistence type="predicted"/>
<sequence length="884" mass="94162" precursor="true">MAASASATIALLLLVGTLGAQNDRAYRADFDRFISDGQYAAAEGAARREIGKAGAGTIEMALALDMLTEVYFYGDRVRDPAAEDSALEAIAIKQNVLGADNPQVAVSLRLMGHLLDAKGDYERSRKFYESAVQVHRRTAGQDPRQEAAALANYAALLAKTGDYAEAKAAYDEVLAIRQKYFPPETLNTADAMIGYATLLRDMGAYEVSHTYFLRGLAIQEKKAGADHVINARGLTELGALLNLMGKAAEAAALLERTLAIEEKAYGAEHVDLAFVLNNLAVSRAALGDLRTARVLYERAIAIAVNVYGEDHPEVARILGGYAGVLLKLGERHLAFDAAVRTEAIGRAHVALTIRSLPERQALLYAATRPSGLDVALAVAATEPGLRRRTLHEVIRSRALVFDEMASRQRALGRSQDPANAALWNSLSEARQRLSRLVVQGPESFSGKDYAAALRKARLENEAAERALAEQSAAYHSQRARGTAGLDEVAKALSPGDALVSYVRSRQGYAAFVERPGRETQLIRLGTASRVEALVGEVRRQVLAEAEHPGVSPKRSEALYRAAGELLRRQVWDPLEGALGRPRRIFLTPAGALNLVDFGALPARTEGYVAEQSPVLHYLSAERDAVRESGGKSGSGLAAFGDPSVNGPARAATAAATLRGDSTPCVSYGSMRFAALPDSAREVRDIAALWREAGQGAAVEQTGDAASEAAFKANSPGKKVVHVAAHAFFLGDGCRQTAAGENPLLLSGFALAGANRRRGGGAADEDGIVTAEEIAAMDLRGVEWAVLSGCETGVGKVLAGEGVFGLRRAFQMAGARTVIMSLWPVDDGATRGWMQSLYREHLMKGKATAEAVRAASLAALAKRRAAGASTHPFYWAGFIAAGDWR</sequence>